<dbReference type="InterPro" id="IPR029044">
    <property type="entry name" value="Nucleotide-diphossugar_trans"/>
</dbReference>
<dbReference type="SUPFAM" id="SSF53448">
    <property type="entry name" value="Nucleotide-diphospho-sugar transferases"/>
    <property type="match status" value="2"/>
</dbReference>
<reference evidence="2 3" key="1">
    <citation type="submission" date="2018-05" db="EMBL/GenBank/DDBJ databases">
        <authorList>
            <person name="Goeker M."/>
            <person name="Huntemann M."/>
            <person name="Clum A."/>
            <person name="Pillay M."/>
            <person name="Palaniappan K."/>
            <person name="Varghese N."/>
            <person name="Mikhailova N."/>
            <person name="Stamatis D."/>
            <person name="Reddy T."/>
            <person name="Daum C."/>
            <person name="Shapiro N."/>
            <person name="Ivanova N."/>
            <person name="Kyrpides N."/>
            <person name="Woyke T."/>
        </authorList>
    </citation>
    <scope>NUCLEOTIDE SEQUENCE [LARGE SCALE GENOMIC DNA]</scope>
    <source>
        <strain evidence="2 3">DSM 26524</strain>
    </source>
</reference>
<dbReference type="Gene3D" id="3.90.550.10">
    <property type="entry name" value="Spore Coat Polysaccharide Biosynthesis Protein SpsA, Chain A"/>
    <property type="match status" value="2"/>
</dbReference>
<evidence type="ECO:0000259" key="1">
    <source>
        <dbReference type="Pfam" id="PF00535"/>
    </source>
</evidence>
<dbReference type="RefSeq" id="WP_109624139.1">
    <property type="nucleotide sequence ID" value="NZ_CABJAT010000001.1"/>
</dbReference>
<dbReference type="CDD" id="cd04184">
    <property type="entry name" value="GT2_RfbC_Mx_like"/>
    <property type="match status" value="1"/>
</dbReference>
<comment type="caution">
    <text evidence="2">The sequence shown here is derived from an EMBL/GenBank/DDBJ whole genome shotgun (WGS) entry which is preliminary data.</text>
</comment>
<dbReference type="PANTHER" id="PTHR43179">
    <property type="entry name" value="RHAMNOSYLTRANSFERASE WBBL"/>
    <property type="match status" value="1"/>
</dbReference>
<dbReference type="PANTHER" id="PTHR43179:SF7">
    <property type="entry name" value="RHAMNOSYLTRANSFERASE WBBL"/>
    <property type="match status" value="1"/>
</dbReference>
<protein>
    <submittedName>
        <fullName evidence="2">GT2 family glycosyltransferase</fullName>
    </submittedName>
</protein>
<dbReference type="AlphaFoldDB" id="A0AB73T909"/>
<dbReference type="InterPro" id="IPR001173">
    <property type="entry name" value="Glyco_trans_2-like"/>
</dbReference>
<evidence type="ECO:0000313" key="2">
    <source>
        <dbReference type="EMBL" id="PWJ78685.1"/>
    </source>
</evidence>
<organism evidence="2 3">
    <name type="scientific">Murimonas intestini</name>
    <dbReference type="NCBI Taxonomy" id="1337051"/>
    <lineage>
        <taxon>Bacteria</taxon>
        <taxon>Bacillati</taxon>
        <taxon>Bacillota</taxon>
        <taxon>Clostridia</taxon>
        <taxon>Lachnospirales</taxon>
        <taxon>Lachnospiraceae</taxon>
        <taxon>Murimonas</taxon>
    </lineage>
</organism>
<proteinExistence type="predicted"/>
<dbReference type="EMBL" id="QGGY01000001">
    <property type="protein sequence ID" value="PWJ78685.1"/>
    <property type="molecule type" value="Genomic_DNA"/>
</dbReference>
<feature type="domain" description="Glycosyltransferase 2-like" evidence="1">
    <location>
        <begin position="78"/>
        <end position="241"/>
    </location>
</feature>
<evidence type="ECO:0000313" key="3">
    <source>
        <dbReference type="Proteomes" id="UP000245412"/>
    </source>
</evidence>
<gene>
    <name evidence="2" type="ORF">C7383_10153</name>
</gene>
<keyword evidence="3" id="KW-1185">Reference proteome</keyword>
<name>A0AB73T909_9FIRM</name>
<dbReference type="Proteomes" id="UP000245412">
    <property type="component" value="Unassembled WGS sequence"/>
</dbReference>
<dbReference type="Pfam" id="PF00535">
    <property type="entry name" value="Glycos_transf_2"/>
    <property type="match status" value="2"/>
</dbReference>
<accession>A0AB73T909</accession>
<dbReference type="CDD" id="cd04186">
    <property type="entry name" value="GT_2_like_c"/>
    <property type="match status" value="1"/>
</dbReference>
<dbReference type="GO" id="GO:0016757">
    <property type="term" value="F:glycosyltransferase activity"/>
    <property type="evidence" value="ECO:0007669"/>
    <property type="project" value="UniProtKB-KW"/>
</dbReference>
<sequence length="610" mass="70392">MARKISWGKLIKRLSPYNIKKGILYLKHYGPKEFASRLGERFENTDIDYNEWYMSQVPDENELERQRKHSLEFSLKISLAVPLYNTPEKFLRQLIECVQLQTYTNWELCLADGSPDTEQGARVREIVLEYSGRDGRIKYRRLEKNLGIAGNTNAAFEMADGDFVALLDHDDLLAPSAVYEVLKALQEHPGADAVYTDEDKVDTELTEHFQPHFKPDFSPDLLRANNYICHWFVVRKTLLEEVGGLRSEFDGAQDYDFIFRCTEKAGEVVHVPKILYHWRVHKASTADNPASKMYAFEAGKRAIESHLDRCGLQGEVSHTPDYGFYRVKYKVKDTPLVSVVIPNKDHADTLRQCLRSVREKTTYPRYEIIIVENNSVEDETFELYRSLEAQENIKVVRWESGFNYSAINNYGFSEAKGEYIICLNNDITVITPDWMEELLGHCQRPDTGIVGARLYYPDDTIQHAGIVIGIGGIAGSLFVNMPRSRSGYLHKARLQQDLSAVTAACMMVKRSVWEEAGGFEEKLAVAFNDVDFCLRVRKAGYLVVYDPYVEMYHDESKTRGVEDTKEKVRRFQSEIEYMRGHWINILKNGDPYYNPNLSLTSWNYELRNLE</sequence>
<feature type="domain" description="Glycosyltransferase 2-like" evidence="1">
    <location>
        <begin position="338"/>
        <end position="513"/>
    </location>
</feature>